<dbReference type="OrthoDB" id="9810277at2"/>
<accession>A0A0J1EI64</accession>
<evidence type="ECO:0000313" key="2">
    <source>
        <dbReference type="Proteomes" id="UP000036367"/>
    </source>
</evidence>
<evidence type="ECO:0000313" key="1">
    <source>
        <dbReference type="EMBL" id="KLU05229.1"/>
    </source>
</evidence>
<dbReference type="PATRIC" id="fig|595434.4.peg.2592"/>
<dbReference type="Gene3D" id="3.40.50.300">
    <property type="entry name" value="P-loop containing nucleotide triphosphate hydrolases"/>
    <property type="match status" value="1"/>
</dbReference>
<dbReference type="Pfam" id="PF13671">
    <property type="entry name" value="AAA_33"/>
    <property type="match status" value="1"/>
</dbReference>
<proteinExistence type="predicted"/>
<keyword evidence="2" id="KW-1185">Reference proteome</keyword>
<dbReference type="AlphaFoldDB" id="A0A0J1EI64"/>
<dbReference type="SUPFAM" id="SSF56112">
    <property type="entry name" value="Protein kinase-like (PK-like)"/>
    <property type="match status" value="1"/>
</dbReference>
<comment type="caution">
    <text evidence="1">The sequence shown here is derived from an EMBL/GenBank/DDBJ whole genome shotgun (WGS) entry which is preliminary data.</text>
</comment>
<dbReference type="InterPro" id="IPR027417">
    <property type="entry name" value="P-loop_NTPase"/>
</dbReference>
<name>A0A0J1EI64_RHOIS</name>
<reference evidence="1" key="1">
    <citation type="submission" date="2015-05" db="EMBL/GenBank/DDBJ databases">
        <title>Permanent draft genome of Rhodopirellula islandicus K833.</title>
        <authorList>
            <person name="Kizina J."/>
            <person name="Richter M."/>
            <person name="Glockner F.O."/>
            <person name="Harder J."/>
        </authorList>
    </citation>
    <scope>NUCLEOTIDE SEQUENCE [LARGE SCALE GENOMIC DNA]</scope>
    <source>
        <strain evidence="1">K833</strain>
    </source>
</reference>
<dbReference type="PANTHER" id="PTHR43883:SF1">
    <property type="entry name" value="GLUCONOKINASE"/>
    <property type="match status" value="1"/>
</dbReference>
<dbReference type="PANTHER" id="PTHR43883">
    <property type="entry name" value="SLR0207 PROTEIN"/>
    <property type="match status" value="1"/>
</dbReference>
<dbReference type="SUPFAM" id="SSF52540">
    <property type="entry name" value="P-loop containing nucleoside triphosphate hydrolases"/>
    <property type="match status" value="1"/>
</dbReference>
<dbReference type="Gene3D" id="3.90.1200.10">
    <property type="match status" value="1"/>
</dbReference>
<dbReference type="InterPro" id="IPR011009">
    <property type="entry name" value="Kinase-like_dom_sf"/>
</dbReference>
<dbReference type="STRING" id="595434.RISK_002720"/>
<dbReference type="Proteomes" id="UP000036367">
    <property type="component" value="Unassembled WGS sequence"/>
</dbReference>
<evidence type="ECO:0008006" key="3">
    <source>
        <dbReference type="Google" id="ProtNLM"/>
    </source>
</evidence>
<dbReference type="RefSeq" id="WP_047814358.1">
    <property type="nucleotide sequence ID" value="NZ_LECT01000021.1"/>
</dbReference>
<organism evidence="1 2">
    <name type="scientific">Rhodopirellula islandica</name>
    <dbReference type="NCBI Taxonomy" id="595434"/>
    <lineage>
        <taxon>Bacteria</taxon>
        <taxon>Pseudomonadati</taxon>
        <taxon>Planctomycetota</taxon>
        <taxon>Planctomycetia</taxon>
        <taxon>Pirellulales</taxon>
        <taxon>Pirellulaceae</taxon>
        <taxon>Rhodopirellula</taxon>
    </lineage>
</organism>
<gene>
    <name evidence="1" type="ORF">RISK_002720</name>
</gene>
<protein>
    <recommendedName>
        <fullName evidence="3">Aminoglycoside phosphotransferase domain-containing protein</fullName>
    </recommendedName>
</protein>
<sequence length="537" mass="60024">MSITTDIHPTLDGLIIGLKHPQAYPHPIESPILVQETHLSVVFLAGEFAYKIKKPIRTDFLDYSTLARRRHFCEEEVRLDCRFANGLYIGVVPITLTEKRPTIEGEGDAIEYAVKMHRFPSNALLSERVQAGQLTTLEVVHLASTVAGFHRDAAVCRDGIAEEWPGFLQANIPQTIDQVLTTADATTAATCEVLRGWTADFLEQHQRLLADRIAAGFIRECHGDLHSGNVVQWQGQLVPFDGVEFNDHLSWIDVLSDAAFLAMDLAARDHLDLSRTFLNAYLECTGDYQSLELLRLFLVYRALVRALAASMRKDAVDARHHVDLAYRFTLRETPRLWITHGVSGSGKTTLSEAVVQRHNAFRLRSDIERKRMFGQSAMQRLTPDTVGFLNKAPSSTASPMIASQDIASQDIGPQENAALYSSEANEQTYQRLSQLARRILASGHSVIVDATFLRRADRQQFHELAEQAGVPIAILDCHSDLQTLRQRVADRLAHREDASDADLDVLDRQLANREPLTEAERTLVVEIPDLAQVAESL</sequence>
<dbReference type="EMBL" id="LECT01000021">
    <property type="protein sequence ID" value="KLU05229.1"/>
    <property type="molecule type" value="Genomic_DNA"/>
</dbReference>
<dbReference type="InterPro" id="IPR052732">
    <property type="entry name" value="Cell-binding_unc_protein"/>
</dbReference>